<dbReference type="InterPro" id="IPR000254">
    <property type="entry name" value="CBD"/>
</dbReference>
<name>A0A3N2PTG5_SODAK</name>
<dbReference type="Proteomes" id="UP000272025">
    <property type="component" value="Unassembled WGS sequence"/>
</dbReference>
<dbReference type="EC" id="3.2.1.4" evidence="3 10"/>
<evidence type="ECO:0000256" key="1">
    <source>
        <dbReference type="ARBA" id="ARBA00000966"/>
    </source>
</evidence>
<dbReference type="SMART" id="SM00236">
    <property type="entry name" value="fCBD"/>
    <property type="match status" value="1"/>
</dbReference>
<dbReference type="RefSeq" id="XP_028465608.1">
    <property type="nucleotide sequence ID" value="XM_028613173.1"/>
</dbReference>
<keyword evidence="9" id="KW-0624">Polysaccharide degradation</keyword>
<dbReference type="InterPro" id="IPR035971">
    <property type="entry name" value="CBD_sf"/>
</dbReference>
<dbReference type="GO" id="GO:0030248">
    <property type="term" value="F:cellulose binding"/>
    <property type="evidence" value="ECO:0007669"/>
    <property type="project" value="InterPro"/>
</dbReference>
<reference evidence="14 15" key="1">
    <citation type="journal article" date="2018" name="Mol. Ecol.">
        <title>The obligate alkalophilic soda-lake fungus Sodiomyces alkalinus has shifted to a protein diet.</title>
        <authorList>
            <person name="Grum-Grzhimaylo A.A."/>
            <person name="Falkoski D.L."/>
            <person name="van den Heuvel J."/>
            <person name="Valero-Jimenez C.A."/>
            <person name="Min B."/>
            <person name="Choi I.G."/>
            <person name="Lipzen A."/>
            <person name="Daum C.G."/>
            <person name="Aanen D.K."/>
            <person name="Tsang A."/>
            <person name="Henrissat B."/>
            <person name="Bilanenko E.N."/>
            <person name="de Vries R.P."/>
            <person name="van Kan J.A.L."/>
            <person name="Grigoriev I.V."/>
            <person name="Debets A.J.M."/>
        </authorList>
    </citation>
    <scope>NUCLEOTIDE SEQUENCE [LARGE SCALE GENOMIC DNA]</scope>
    <source>
        <strain evidence="14 15">F11</strain>
    </source>
</reference>
<keyword evidence="15" id="KW-1185">Reference proteome</keyword>
<dbReference type="Pfam" id="PF00734">
    <property type="entry name" value="CBM_1"/>
    <property type="match status" value="1"/>
</dbReference>
<dbReference type="GO" id="GO:0008810">
    <property type="term" value="F:cellulase activity"/>
    <property type="evidence" value="ECO:0007669"/>
    <property type="project" value="UniProtKB-EC"/>
</dbReference>
<evidence type="ECO:0000256" key="8">
    <source>
        <dbReference type="ARBA" id="ARBA00023295"/>
    </source>
</evidence>
<dbReference type="GO" id="GO:0030245">
    <property type="term" value="P:cellulose catabolic process"/>
    <property type="evidence" value="ECO:0007669"/>
    <property type="project" value="UniProtKB-KW"/>
</dbReference>
<dbReference type="GO" id="GO:0005576">
    <property type="term" value="C:extracellular region"/>
    <property type="evidence" value="ECO:0007669"/>
    <property type="project" value="InterPro"/>
</dbReference>
<keyword evidence="6" id="KW-0136">Cellulose degradation</keyword>
<sequence>MRSATLSVLALAGAVAGQASSGSGRTTRYWDCCKPSCAWPDKAAVSAPARTCDRNDNPLGPEARSGCDSNGVAFTCSNNQPWAINDNVAFGFAATAISGGTEASWCCACYALQFTSGPVAGKTLVVQSTNTGGDLGHNHFDIQMPGGGLGLFDGCTPQFGFQFPGNRYGGTTSRSQCSELPASLQEGCYWRYDWFRDADNPDVNWRRVQCPAQLTNISGCRRQDDGNYPVFDVPSPSPPPTNPPPTNPPPTNPPPTNPPPSTPPPSGSPVEVWGQCNSQDWPAPRPCVSGTSCVELNPWYSQCQP</sequence>
<dbReference type="OrthoDB" id="10035502at2759"/>
<dbReference type="InterPro" id="IPR036908">
    <property type="entry name" value="RlpA-like_sf"/>
</dbReference>
<organism evidence="14 15">
    <name type="scientific">Sodiomyces alkalinus (strain CBS 110278 / VKM F-3762 / F11)</name>
    <name type="common">Alkaliphilic filamentous fungus</name>
    <dbReference type="NCBI Taxonomy" id="1314773"/>
    <lineage>
        <taxon>Eukaryota</taxon>
        <taxon>Fungi</taxon>
        <taxon>Dikarya</taxon>
        <taxon>Ascomycota</taxon>
        <taxon>Pezizomycotina</taxon>
        <taxon>Sordariomycetes</taxon>
        <taxon>Hypocreomycetidae</taxon>
        <taxon>Glomerellales</taxon>
        <taxon>Plectosphaerellaceae</taxon>
        <taxon>Sodiomyces</taxon>
    </lineage>
</organism>
<dbReference type="STRING" id="1314773.A0A3N2PTG5"/>
<dbReference type="AlphaFoldDB" id="A0A3N2PTG5"/>
<dbReference type="EMBL" id="ML119056">
    <property type="protein sequence ID" value="ROT37802.1"/>
    <property type="molecule type" value="Genomic_DNA"/>
</dbReference>
<keyword evidence="5" id="KW-0378">Hydrolase</keyword>
<dbReference type="InterPro" id="IPR000334">
    <property type="entry name" value="Glyco_hydro_45"/>
</dbReference>
<feature type="compositionally biased region" description="Pro residues" evidence="11">
    <location>
        <begin position="235"/>
        <end position="267"/>
    </location>
</feature>
<evidence type="ECO:0000256" key="4">
    <source>
        <dbReference type="ARBA" id="ARBA00022729"/>
    </source>
</evidence>
<evidence type="ECO:0000256" key="7">
    <source>
        <dbReference type="ARBA" id="ARBA00023277"/>
    </source>
</evidence>
<proteinExistence type="inferred from homology"/>
<feature type="domain" description="CBM1" evidence="13">
    <location>
        <begin position="268"/>
        <end position="304"/>
    </location>
</feature>
<feature type="signal peptide" evidence="12">
    <location>
        <begin position="1"/>
        <end position="19"/>
    </location>
</feature>
<dbReference type="SUPFAM" id="SSF50685">
    <property type="entry name" value="Barwin-like endoglucanases"/>
    <property type="match status" value="1"/>
</dbReference>
<protein>
    <recommendedName>
        <fullName evidence="3 10">Cellulase</fullName>
        <ecNumber evidence="3 10">3.2.1.4</ecNumber>
    </recommendedName>
</protein>
<evidence type="ECO:0000256" key="12">
    <source>
        <dbReference type="SAM" id="SignalP"/>
    </source>
</evidence>
<evidence type="ECO:0000256" key="2">
    <source>
        <dbReference type="ARBA" id="ARBA00007793"/>
    </source>
</evidence>
<dbReference type="SUPFAM" id="SSF57180">
    <property type="entry name" value="Cellulose-binding domain"/>
    <property type="match status" value="1"/>
</dbReference>
<keyword evidence="7" id="KW-0119">Carbohydrate metabolism</keyword>
<evidence type="ECO:0000256" key="9">
    <source>
        <dbReference type="ARBA" id="ARBA00023326"/>
    </source>
</evidence>
<evidence type="ECO:0000256" key="6">
    <source>
        <dbReference type="ARBA" id="ARBA00023001"/>
    </source>
</evidence>
<dbReference type="Gene3D" id="2.40.40.10">
    <property type="entry name" value="RlpA-like domain"/>
    <property type="match status" value="1"/>
</dbReference>
<dbReference type="InterPro" id="IPR052288">
    <property type="entry name" value="GH45_Enzymes"/>
</dbReference>
<keyword evidence="4 12" id="KW-0732">Signal</keyword>
<evidence type="ECO:0000256" key="10">
    <source>
        <dbReference type="PROSITE-ProRule" id="PRU10069"/>
    </source>
</evidence>
<dbReference type="GeneID" id="39581651"/>
<comment type="catalytic activity">
    <reaction evidence="1 10">
        <text>Endohydrolysis of (1-&gt;4)-beta-D-glucosidic linkages in cellulose, lichenin and cereal beta-D-glucans.</text>
        <dbReference type="EC" id="3.2.1.4"/>
    </reaction>
</comment>
<gene>
    <name evidence="14" type="ORF">SODALDRAFT_344699</name>
</gene>
<accession>A0A3N2PTG5</accession>
<dbReference type="Pfam" id="PF02015">
    <property type="entry name" value="Glyco_hydro_45"/>
    <property type="match status" value="1"/>
</dbReference>
<dbReference type="PROSITE" id="PS51164">
    <property type="entry name" value="CBM1_2"/>
    <property type="match status" value="1"/>
</dbReference>
<feature type="active site" description="Nucleophile" evidence="10">
    <location>
        <position position="31"/>
    </location>
</feature>
<feature type="chain" id="PRO_5018207962" description="Cellulase" evidence="12">
    <location>
        <begin position="20"/>
        <end position="305"/>
    </location>
</feature>
<evidence type="ECO:0000256" key="11">
    <source>
        <dbReference type="SAM" id="MobiDB-lite"/>
    </source>
</evidence>
<feature type="region of interest" description="Disordered" evidence="11">
    <location>
        <begin position="221"/>
        <end position="277"/>
    </location>
</feature>
<dbReference type="PANTHER" id="PTHR39730">
    <property type="entry name" value="ENDOGLUCANASE 1"/>
    <property type="match status" value="1"/>
</dbReference>
<evidence type="ECO:0000259" key="13">
    <source>
        <dbReference type="PROSITE" id="PS51164"/>
    </source>
</evidence>
<evidence type="ECO:0000313" key="15">
    <source>
        <dbReference type="Proteomes" id="UP000272025"/>
    </source>
</evidence>
<comment type="similarity">
    <text evidence="2">Belongs to the glycosyl hydrolase 45 (cellulase K) family.</text>
</comment>
<keyword evidence="8" id="KW-0326">Glycosidase</keyword>
<dbReference type="PANTHER" id="PTHR39730:SF1">
    <property type="entry name" value="ENDOGLUCANASE 1"/>
    <property type="match status" value="1"/>
</dbReference>
<dbReference type="PROSITE" id="PS01140">
    <property type="entry name" value="GLYCOSYL_HYDROL_F45"/>
    <property type="match status" value="1"/>
</dbReference>
<evidence type="ECO:0000256" key="3">
    <source>
        <dbReference type="ARBA" id="ARBA00012601"/>
    </source>
</evidence>
<evidence type="ECO:0000313" key="14">
    <source>
        <dbReference type="EMBL" id="ROT37802.1"/>
    </source>
</evidence>
<evidence type="ECO:0000256" key="5">
    <source>
        <dbReference type="ARBA" id="ARBA00022801"/>
    </source>
</evidence>